<protein>
    <submittedName>
        <fullName evidence="1">Uncharacterized protein</fullName>
    </submittedName>
</protein>
<keyword evidence="2" id="KW-1185">Reference proteome</keyword>
<gene>
    <name evidence="1" type="ORF">ACFSUE_04935</name>
</gene>
<evidence type="ECO:0000313" key="2">
    <source>
        <dbReference type="Proteomes" id="UP001597399"/>
    </source>
</evidence>
<dbReference type="Proteomes" id="UP001597399">
    <property type="component" value="Unassembled WGS sequence"/>
</dbReference>
<reference evidence="2" key="1">
    <citation type="journal article" date="2019" name="Int. J. Syst. Evol. Microbiol.">
        <title>The Global Catalogue of Microorganisms (GCM) 10K type strain sequencing project: providing services to taxonomists for standard genome sequencing and annotation.</title>
        <authorList>
            <consortium name="The Broad Institute Genomics Platform"/>
            <consortium name="The Broad Institute Genome Sequencing Center for Infectious Disease"/>
            <person name="Wu L."/>
            <person name="Ma J."/>
        </authorList>
    </citation>
    <scope>NUCLEOTIDE SEQUENCE [LARGE SCALE GENOMIC DNA]</scope>
    <source>
        <strain evidence="2">TISTR 2466</strain>
    </source>
</reference>
<dbReference type="EMBL" id="JBHUMQ010000013">
    <property type="protein sequence ID" value="MFD2692978.1"/>
    <property type="molecule type" value="Genomic_DNA"/>
</dbReference>
<proteinExistence type="predicted"/>
<comment type="caution">
    <text evidence="1">The sequence shown here is derived from an EMBL/GenBank/DDBJ whole genome shotgun (WGS) entry which is preliminary data.</text>
</comment>
<evidence type="ECO:0000313" key="1">
    <source>
        <dbReference type="EMBL" id="MFD2692978.1"/>
    </source>
</evidence>
<organism evidence="1 2">
    <name type="scientific">Sporolactobacillus shoreicorticis</name>
    <dbReference type="NCBI Taxonomy" id="1923877"/>
    <lineage>
        <taxon>Bacteria</taxon>
        <taxon>Bacillati</taxon>
        <taxon>Bacillota</taxon>
        <taxon>Bacilli</taxon>
        <taxon>Bacillales</taxon>
        <taxon>Sporolactobacillaceae</taxon>
        <taxon>Sporolactobacillus</taxon>
    </lineage>
</organism>
<accession>A0ABW5S0V0</accession>
<name>A0ABW5S0V0_9BACL</name>
<dbReference type="RefSeq" id="WP_253063198.1">
    <property type="nucleotide sequence ID" value="NZ_JAMXWM010000019.1"/>
</dbReference>
<sequence>MKRFIDLRDDQELLVEVTSVNDDQYILTRLRQEASGTMRFFSIFNTRTEFERPLNTVGVPCNVGTYGYSYLLDGDRLLTDVSEPNKTSIYSLNVTNGAVKQLICMQREVNVTILDGHYALLTEDLEPDDENFDVHKEICGDYQSCSLLDLKYQREYPVNDAKLRLGFRDYLVPFHVENKIHLLFEEAYMDDYELEDAFNKGIKKEDFFNHGYRESINIITLEKFVEAVKTGQQLPFKILHQSEWSGNTRYVGMNETHIFYRVHNFGDDTVSIFSADKRDFEPAQIRTFTLRKDWDRLNGDVENCLVYQEKFDETEENAEIVQLFPSRQSCQFAAVAHESFIIQIGSAIYTRYWSENEDGANYQEFVRIIDANSGRFRCYKGDIAVRGNYIFLVNMPDFE</sequence>